<accession>A0A0C9UZU4</accession>
<dbReference type="HOGENOM" id="CLU_2009488_0_0_1"/>
<dbReference type="AlphaFoldDB" id="A0A0C9UZU4"/>
<feature type="non-terminal residue" evidence="1">
    <location>
        <position position="124"/>
    </location>
</feature>
<dbReference type="Proteomes" id="UP000054279">
    <property type="component" value="Unassembled WGS sequence"/>
</dbReference>
<sequence>MVFTKASRLSSKENAYVSKPKATLLGNDTSVGPKIARRRVEWPYITCSIPAETKAAASALTLAPYKCARLGPTEENGTTRITFLRGLRRPAYREIDGAALAAIDPNLADVPPEYIKHQLGTARN</sequence>
<proteinExistence type="predicted"/>
<protein>
    <submittedName>
        <fullName evidence="1">Uncharacterized protein</fullName>
    </submittedName>
</protein>
<organism evidence="1 2">
    <name type="scientific">Sphaerobolus stellatus (strain SS14)</name>
    <dbReference type="NCBI Taxonomy" id="990650"/>
    <lineage>
        <taxon>Eukaryota</taxon>
        <taxon>Fungi</taxon>
        <taxon>Dikarya</taxon>
        <taxon>Basidiomycota</taxon>
        <taxon>Agaricomycotina</taxon>
        <taxon>Agaricomycetes</taxon>
        <taxon>Phallomycetidae</taxon>
        <taxon>Geastrales</taxon>
        <taxon>Sphaerobolaceae</taxon>
        <taxon>Sphaerobolus</taxon>
    </lineage>
</organism>
<keyword evidence="2" id="KW-1185">Reference proteome</keyword>
<evidence type="ECO:0000313" key="2">
    <source>
        <dbReference type="Proteomes" id="UP000054279"/>
    </source>
</evidence>
<dbReference type="OrthoDB" id="2523383at2759"/>
<evidence type="ECO:0000313" key="1">
    <source>
        <dbReference type="EMBL" id="KIJ40364.1"/>
    </source>
</evidence>
<reference evidence="1 2" key="1">
    <citation type="submission" date="2014-06" db="EMBL/GenBank/DDBJ databases">
        <title>Evolutionary Origins and Diversification of the Mycorrhizal Mutualists.</title>
        <authorList>
            <consortium name="DOE Joint Genome Institute"/>
            <consortium name="Mycorrhizal Genomics Consortium"/>
            <person name="Kohler A."/>
            <person name="Kuo A."/>
            <person name="Nagy L.G."/>
            <person name="Floudas D."/>
            <person name="Copeland A."/>
            <person name="Barry K.W."/>
            <person name="Cichocki N."/>
            <person name="Veneault-Fourrey C."/>
            <person name="LaButti K."/>
            <person name="Lindquist E.A."/>
            <person name="Lipzen A."/>
            <person name="Lundell T."/>
            <person name="Morin E."/>
            <person name="Murat C."/>
            <person name="Riley R."/>
            <person name="Ohm R."/>
            <person name="Sun H."/>
            <person name="Tunlid A."/>
            <person name="Henrissat B."/>
            <person name="Grigoriev I.V."/>
            <person name="Hibbett D.S."/>
            <person name="Martin F."/>
        </authorList>
    </citation>
    <scope>NUCLEOTIDE SEQUENCE [LARGE SCALE GENOMIC DNA]</scope>
    <source>
        <strain evidence="1 2">SS14</strain>
    </source>
</reference>
<gene>
    <name evidence="1" type="ORF">M422DRAFT_256596</name>
</gene>
<dbReference type="EMBL" id="KN837144">
    <property type="protein sequence ID" value="KIJ40364.1"/>
    <property type="molecule type" value="Genomic_DNA"/>
</dbReference>
<name>A0A0C9UZU4_SPHS4</name>